<keyword evidence="1" id="KW-0812">Transmembrane</keyword>
<dbReference type="EMBL" id="VSWC01000170">
    <property type="protein sequence ID" value="KAA1071545.1"/>
    <property type="molecule type" value="Genomic_DNA"/>
</dbReference>
<feature type="transmembrane region" description="Helical" evidence="1">
    <location>
        <begin position="35"/>
        <end position="54"/>
    </location>
</feature>
<keyword evidence="1" id="KW-1133">Transmembrane helix</keyword>
<reference evidence="2 3" key="1">
    <citation type="submission" date="2019-05" db="EMBL/GenBank/DDBJ databases">
        <title>Emergence of the Ug99 lineage of the wheat stem rust pathogen through somatic hybridization.</title>
        <authorList>
            <person name="Li F."/>
            <person name="Upadhyaya N.M."/>
            <person name="Sperschneider J."/>
            <person name="Matny O."/>
            <person name="Nguyen-Phuc H."/>
            <person name="Mago R."/>
            <person name="Raley C."/>
            <person name="Miller M.E."/>
            <person name="Silverstein K.A.T."/>
            <person name="Henningsen E."/>
            <person name="Hirsch C.D."/>
            <person name="Visser B."/>
            <person name="Pretorius Z.A."/>
            <person name="Steffenson B.J."/>
            <person name="Schwessinger B."/>
            <person name="Dodds P.N."/>
            <person name="Figueroa M."/>
        </authorList>
    </citation>
    <scope>NUCLEOTIDE SEQUENCE [LARGE SCALE GENOMIC DNA]</scope>
    <source>
        <strain evidence="2">21-0</strain>
    </source>
</reference>
<gene>
    <name evidence="2" type="ORF">PGT21_011065</name>
</gene>
<organism evidence="2 3">
    <name type="scientific">Puccinia graminis f. sp. tritici</name>
    <dbReference type="NCBI Taxonomy" id="56615"/>
    <lineage>
        <taxon>Eukaryota</taxon>
        <taxon>Fungi</taxon>
        <taxon>Dikarya</taxon>
        <taxon>Basidiomycota</taxon>
        <taxon>Pucciniomycotina</taxon>
        <taxon>Pucciniomycetes</taxon>
        <taxon>Pucciniales</taxon>
        <taxon>Pucciniaceae</taxon>
        <taxon>Puccinia</taxon>
    </lineage>
</organism>
<dbReference type="OrthoDB" id="2499587at2759"/>
<name>A0A5B0M442_PUCGR</name>
<accession>A0A5B0M442</accession>
<evidence type="ECO:0000256" key="1">
    <source>
        <dbReference type="SAM" id="Phobius"/>
    </source>
</evidence>
<sequence length="308" mass="33787">MGCLRTCSRTLLIPSLGASWYPESCESSLVTHSSLLLLLLLLLFVVVVVGHDAWTSVNVPPRSMEIWIECLIIRRPTRHYFTTMTTSIDIQATQDTLKVLQTIGLDLSWDESHQIAHPTGSQAALIKKEGAEAEEKSLSYLSRLASLAQTVSARHLVSSLLSGPDNEADDSLDIPLFLGHPSTSLNGSNKTETLDWVLGQLGLGHLDHAQLTIREPFDDGQRITPQSSLDQPPWVLNRLSESQAIQTSTADPDRTALEQLLARLRPRLSLEIEVSDSCANRPVCLLVGPIPDSLSHSWGGLISYRVST</sequence>
<proteinExistence type="predicted"/>
<dbReference type="AlphaFoldDB" id="A0A5B0M442"/>
<keyword evidence="3" id="KW-1185">Reference proteome</keyword>
<evidence type="ECO:0000313" key="2">
    <source>
        <dbReference type="EMBL" id="KAA1071545.1"/>
    </source>
</evidence>
<dbReference type="Proteomes" id="UP000324748">
    <property type="component" value="Unassembled WGS sequence"/>
</dbReference>
<evidence type="ECO:0000313" key="3">
    <source>
        <dbReference type="Proteomes" id="UP000324748"/>
    </source>
</evidence>
<protein>
    <submittedName>
        <fullName evidence="2">Uncharacterized protein</fullName>
    </submittedName>
</protein>
<comment type="caution">
    <text evidence="2">The sequence shown here is derived from an EMBL/GenBank/DDBJ whole genome shotgun (WGS) entry which is preliminary data.</text>
</comment>
<keyword evidence="1" id="KW-0472">Membrane</keyword>